<dbReference type="PANTHER" id="PTHR33337">
    <property type="entry name" value="GFA DOMAIN-CONTAINING PROTEIN"/>
    <property type="match status" value="1"/>
</dbReference>
<dbReference type="EMBL" id="FOMQ01000001">
    <property type="protein sequence ID" value="SFD38626.1"/>
    <property type="molecule type" value="Genomic_DNA"/>
</dbReference>
<accession>A0A1I1RWB7</accession>
<dbReference type="Proteomes" id="UP000199517">
    <property type="component" value="Unassembled WGS sequence"/>
</dbReference>
<protein>
    <submittedName>
        <fullName evidence="6">Uncharacterized conserved protein</fullName>
    </submittedName>
</protein>
<keyword evidence="7" id="KW-1185">Reference proteome</keyword>
<dbReference type="InterPro" id="IPR011057">
    <property type="entry name" value="Mss4-like_sf"/>
</dbReference>
<proteinExistence type="inferred from homology"/>
<evidence type="ECO:0000256" key="1">
    <source>
        <dbReference type="ARBA" id="ARBA00005495"/>
    </source>
</evidence>
<dbReference type="AlphaFoldDB" id="A0A1I1RWB7"/>
<dbReference type="Pfam" id="PF04828">
    <property type="entry name" value="GFA"/>
    <property type="match status" value="1"/>
</dbReference>
<gene>
    <name evidence="6" type="ORF">SAMN04489710_101436</name>
</gene>
<reference evidence="7" key="1">
    <citation type="submission" date="2016-10" db="EMBL/GenBank/DDBJ databases">
        <authorList>
            <person name="Varghese N."/>
            <person name="Submissions S."/>
        </authorList>
    </citation>
    <scope>NUCLEOTIDE SEQUENCE [LARGE SCALE GENOMIC DNA]</scope>
    <source>
        <strain evidence="7">DSM 7481</strain>
    </source>
</reference>
<evidence type="ECO:0000313" key="7">
    <source>
        <dbReference type="Proteomes" id="UP000199517"/>
    </source>
</evidence>
<keyword evidence="3" id="KW-0862">Zinc</keyword>
<name>A0A1I1RWB7_9BURK</name>
<dbReference type="PROSITE" id="PS51891">
    <property type="entry name" value="CENP_V_GFA"/>
    <property type="match status" value="1"/>
</dbReference>
<evidence type="ECO:0000256" key="4">
    <source>
        <dbReference type="ARBA" id="ARBA00023239"/>
    </source>
</evidence>
<evidence type="ECO:0000256" key="2">
    <source>
        <dbReference type="ARBA" id="ARBA00022723"/>
    </source>
</evidence>
<dbReference type="GO" id="GO:0046872">
    <property type="term" value="F:metal ion binding"/>
    <property type="evidence" value="ECO:0007669"/>
    <property type="project" value="UniProtKB-KW"/>
</dbReference>
<evidence type="ECO:0000313" key="6">
    <source>
        <dbReference type="EMBL" id="SFD38626.1"/>
    </source>
</evidence>
<keyword evidence="4" id="KW-0456">Lyase</keyword>
<comment type="similarity">
    <text evidence="1">Belongs to the Gfa family.</text>
</comment>
<dbReference type="InterPro" id="IPR006913">
    <property type="entry name" value="CENP-V/GFA"/>
</dbReference>
<dbReference type="OrthoDB" id="327703at2"/>
<organism evidence="6 7">
    <name type="scientific">Paracidovorax konjaci</name>
    <dbReference type="NCBI Taxonomy" id="32040"/>
    <lineage>
        <taxon>Bacteria</taxon>
        <taxon>Pseudomonadati</taxon>
        <taxon>Pseudomonadota</taxon>
        <taxon>Betaproteobacteria</taxon>
        <taxon>Burkholderiales</taxon>
        <taxon>Comamonadaceae</taxon>
        <taxon>Paracidovorax</taxon>
    </lineage>
</organism>
<evidence type="ECO:0000259" key="5">
    <source>
        <dbReference type="PROSITE" id="PS51891"/>
    </source>
</evidence>
<dbReference type="Gene3D" id="3.90.1590.10">
    <property type="entry name" value="glutathione-dependent formaldehyde- activating enzyme (gfa)"/>
    <property type="match status" value="1"/>
</dbReference>
<keyword evidence="2" id="KW-0479">Metal-binding</keyword>
<dbReference type="RefSeq" id="WP_092949328.1">
    <property type="nucleotide sequence ID" value="NZ_FOMQ01000001.1"/>
</dbReference>
<dbReference type="PANTHER" id="PTHR33337:SF40">
    <property type="entry name" value="CENP-V_GFA DOMAIN-CONTAINING PROTEIN-RELATED"/>
    <property type="match status" value="1"/>
</dbReference>
<sequence length="135" mass="14581">MKVDGQCHCGAIAYEAEVQPGSITICHCTDCQTHSGSAFRANIPAPADGFRLTKGAPRTYVKTAASGAKRLLAFCEHCGTPLYACAVEAPAAYSLRIGAIRQRHELGGPKRQIWAKRRLAWVGFSEEVDCFEGQP</sequence>
<evidence type="ECO:0000256" key="3">
    <source>
        <dbReference type="ARBA" id="ARBA00022833"/>
    </source>
</evidence>
<feature type="domain" description="CENP-V/GFA" evidence="5">
    <location>
        <begin position="3"/>
        <end position="115"/>
    </location>
</feature>
<dbReference type="SUPFAM" id="SSF51316">
    <property type="entry name" value="Mss4-like"/>
    <property type="match status" value="1"/>
</dbReference>
<dbReference type="STRING" id="32040.SAMN04489710_101436"/>
<dbReference type="GO" id="GO:0016846">
    <property type="term" value="F:carbon-sulfur lyase activity"/>
    <property type="evidence" value="ECO:0007669"/>
    <property type="project" value="InterPro"/>
</dbReference>